<evidence type="ECO:0000313" key="2">
    <source>
        <dbReference type="Proteomes" id="UP000002881"/>
    </source>
</evidence>
<dbReference type="EMBL" id="CP003532">
    <property type="protein sequence ID" value="AFK08249.1"/>
    <property type="molecule type" value="Genomic_DNA"/>
</dbReference>
<dbReference type="KEGG" id="mpg:Theba_2649"/>
<proteinExistence type="predicted"/>
<name>I2F8J6_9BACT</name>
<keyword evidence="2" id="KW-1185">Reference proteome</keyword>
<reference evidence="1 2" key="1">
    <citation type="journal article" date="2012" name="Genome Biol. Evol.">
        <title>Genome Sequence of the Mesophilic Thermotogales Bacterium Mesotoga prima MesG1.Ag.4.2 Reveals the Largest Thermotogales Genome To Date.</title>
        <authorList>
            <person name="Zhaxybayeva O."/>
            <person name="Swithers K.S."/>
            <person name="Foght J."/>
            <person name="Green A.G."/>
            <person name="Bruce D."/>
            <person name="Detter C."/>
            <person name="Han S."/>
            <person name="Teshima H."/>
            <person name="Han J."/>
            <person name="Woyke T."/>
            <person name="Pitluck S."/>
            <person name="Nolan M."/>
            <person name="Ivanova N."/>
            <person name="Pati A."/>
            <person name="Land M.L."/>
            <person name="Dlutek M."/>
            <person name="Doolittle W.F."/>
            <person name="Noll K.M."/>
            <person name="Nesbo C.L."/>
        </authorList>
    </citation>
    <scope>NUCLEOTIDE SEQUENCE [LARGE SCALE GENOMIC DNA]</scope>
    <source>
        <strain evidence="2">mesG1.Ag.4.2</strain>
    </source>
</reference>
<dbReference type="RefSeq" id="WP_014731954.1">
    <property type="nucleotide sequence ID" value="NC_017934.1"/>
</dbReference>
<organism evidence="1 2">
    <name type="scientific">Mesotoga prima MesG1.Ag.4.2</name>
    <dbReference type="NCBI Taxonomy" id="660470"/>
    <lineage>
        <taxon>Bacteria</taxon>
        <taxon>Thermotogati</taxon>
        <taxon>Thermotogota</taxon>
        <taxon>Thermotogae</taxon>
        <taxon>Kosmotogales</taxon>
        <taxon>Kosmotogaceae</taxon>
        <taxon>Mesotoga</taxon>
    </lineage>
</organism>
<gene>
    <name evidence="1" type="ORF">Theba_2649</name>
</gene>
<evidence type="ECO:0000313" key="1">
    <source>
        <dbReference type="EMBL" id="AFK08249.1"/>
    </source>
</evidence>
<protein>
    <submittedName>
        <fullName evidence="1">Uncharacterized protein</fullName>
    </submittedName>
</protein>
<dbReference type="HOGENOM" id="CLU_1487382_0_0_0"/>
<dbReference type="Proteomes" id="UP000002881">
    <property type="component" value="Chromosome"/>
</dbReference>
<dbReference type="AlphaFoldDB" id="I2F8J6"/>
<dbReference type="GeneID" id="87108348"/>
<dbReference type="STRING" id="660470.Theba_2649"/>
<sequence precursor="true">MKRIAVFVLILGMASALVATHFSVGMGFVLNQNRQTKEFDLQFFGRTQVGWMLFSKPVLGIIADVPVFGFGFEEMEFYSLDPTQSLIGLYAELGLEDLASSLPPVFFKVTAMTELSSILAARDIKYLPLVSHIGAGFDMSDFSLELATSIINVGFNLGDQLARHSTFFPHFHLAGRYNFDF</sequence>
<accession>I2F8J6</accession>